<dbReference type="EC" id="1.17.1.8" evidence="10 13"/>
<feature type="domain" description="Dihydrodipicolinate reductase N-terminal" evidence="14">
    <location>
        <begin position="7"/>
        <end position="127"/>
    </location>
</feature>
<dbReference type="PROSITE" id="PS01298">
    <property type="entry name" value="DAPB"/>
    <property type="match status" value="1"/>
</dbReference>
<dbReference type="GO" id="GO:0051287">
    <property type="term" value="F:NAD binding"/>
    <property type="evidence" value="ECO:0007669"/>
    <property type="project" value="UniProtKB-UniRule"/>
</dbReference>
<keyword evidence="5 13" id="KW-0220">Diaminopimelate biosynthesis</keyword>
<dbReference type="PANTHER" id="PTHR20836:SF0">
    <property type="entry name" value="4-HYDROXY-TETRAHYDRODIPICOLINATE REDUCTASE 1, CHLOROPLASTIC-RELATED"/>
    <property type="match status" value="1"/>
</dbReference>
<evidence type="ECO:0000313" key="16">
    <source>
        <dbReference type="EMBL" id="QSO45702.1"/>
    </source>
</evidence>
<dbReference type="GO" id="GO:0008839">
    <property type="term" value="F:4-hydroxy-tetrahydrodipicolinate reductase"/>
    <property type="evidence" value="ECO:0007669"/>
    <property type="project" value="UniProtKB-UniRule"/>
</dbReference>
<dbReference type="GO" id="GO:0016726">
    <property type="term" value="F:oxidoreductase activity, acting on CH or CH2 groups, NAD or NADP as acceptor"/>
    <property type="evidence" value="ECO:0007669"/>
    <property type="project" value="UniProtKB-UniRule"/>
</dbReference>
<feature type="binding site" evidence="13">
    <location>
        <begin position="13"/>
        <end position="18"/>
    </location>
    <ligand>
        <name>NAD(+)</name>
        <dbReference type="ChEBI" id="CHEBI:57540"/>
    </ligand>
</feature>
<dbReference type="SUPFAM" id="SSF51735">
    <property type="entry name" value="NAD(P)-binding Rossmann-fold domains"/>
    <property type="match status" value="1"/>
</dbReference>
<accession>A0A9X7VW97</accession>
<dbReference type="InterPro" id="IPR000846">
    <property type="entry name" value="DapB_N"/>
</dbReference>
<feature type="binding site" evidence="13">
    <location>
        <begin position="98"/>
        <end position="100"/>
    </location>
    <ligand>
        <name>NAD(+)</name>
        <dbReference type="ChEBI" id="CHEBI:57540"/>
    </ligand>
</feature>
<sequence length="273" mass="29420">MTTSPKIRVAIAGAGGKMGREAVATLTADDRFEVVGLLLRQPGQAGLLGAPETCRVFTDSEQLLTEIHPDIWVDFTDAESVIAHVDACITYGVRPVIGATGYTKDDLERWQQRCRQQDLGGIAAPNFALGALLMVRFAKEAARLFDNAEIIELHHDGKKDAPSGTARRTATAIHEARGEAAAEARIGEVSIASQVTSQENPARGTDVDGIRVHSVRLPGLVAHQEVIFGGAGETLTIRHDSLSRTSFMKGLVIACERVMELKGLVYGLENLLW</sequence>
<dbReference type="Gene3D" id="3.30.360.10">
    <property type="entry name" value="Dihydrodipicolinate Reductase, domain 2"/>
    <property type="match status" value="1"/>
</dbReference>
<dbReference type="CDD" id="cd02274">
    <property type="entry name" value="DHDPR_N"/>
    <property type="match status" value="1"/>
</dbReference>
<protein>
    <recommendedName>
        <fullName evidence="10 13">4-hydroxy-tetrahydrodipicolinate reductase</fullName>
        <shortName evidence="13">HTPA reductase</shortName>
        <ecNumber evidence="10 13">1.17.1.8</ecNumber>
    </recommendedName>
</protein>
<evidence type="ECO:0000259" key="14">
    <source>
        <dbReference type="Pfam" id="PF01113"/>
    </source>
</evidence>
<dbReference type="EMBL" id="CP071182">
    <property type="protein sequence ID" value="QSO45702.1"/>
    <property type="molecule type" value="Genomic_DNA"/>
</dbReference>
<evidence type="ECO:0000256" key="3">
    <source>
        <dbReference type="ARBA" id="ARBA00022605"/>
    </source>
</evidence>
<proteinExistence type="inferred from homology"/>
<dbReference type="GO" id="GO:0019877">
    <property type="term" value="P:diaminopimelate biosynthetic process"/>
    <property type="evidence" value="ECO:0007669"/>
    <property type="project" value="UniProtKB-UniRule"/>
</dbReference>
<dbReference type="RefSeq" id="WP_206655071.1">
    <property type="nucleotide sequence ID" value="NZ_CP071182.1"/>
</dbReference>
<keyword evidence="4 13" id="KW-0521">NADP</keyword>
<dbReference type="GO" id="GO:0009089">
    <property type="term" value="P:lysine biosynthetic process via diaminopimelate"/>
    <property type="evidence" value="ECO:0007669"/>
    <property type="project" value="UniProtKB-UniRule"/>
</dbReference>
<evidence type="ECO:0000256" key="11">
    <source>
        <dbReference type="ARBA" id="ARBA00049080"/>
    </source>
</evidence>
<keyword evidence="17" id="KW-1185">Reference proteome</keyword>
<comment type="catalytic activity">
    <reaction evidence="11 13">
        <text>(S)-2,3,4,5-tetrahydrodipicolinate + NADP(+) + H2O = (2S,4S)-4-hydroxy-2,3,4,5-tetrahydrodipicolinate + NADPH + H(+)</text>
        <dbReference type="Rhea" id="RHEA:35331"/>
        <dbReference type="ChEBI" id="CHEBI:15377"/>
        <dbReference type="ChEBI" id="CHEBI:15378"/>
        <dbReference type="ChEBI" id="CHEBI:16845"/>
        <dbReference type="ChEBI" id="CHEBI:57783"/>
        <dbReference type="ChEBI" id="CHEBI:58349"/>
        <dbReference type="ChEBI" id="CHEBI:67139"/>
        <dbReference type="EC" id="1.17.1.8"/>
    </reaction>
</comment>
<evidence type="ECO:0000256" key="1">
    <source>
        <dbReference type="ARBA" id="ARBA00006642"/>
    </source>
</evidence>
<evidence type="ECO:0000256" key="5">
    <source>
        <dbReference type="ARBA" id="ARBA00022915"/>
    </source>
</evidence>
<dbReference type="InterPro" id="IPR022663">
    <property type="entry name" value="DapB_C"/>
</dbReference>
<comment type="similarity">
    <text evidence="1 13">Belongs to the DapB family.</text>
</comment>
<evidence type="ECO:0000256" key="13">
    <source>
        <dbReference type="HAMAP-Rule" id="MF_00102"/>
    </source>
</evidence>
<dbReference type="NCBIfam" id="TIGR00036">
    <property type="entry name" value="dapB"/>
    <property type="match status" value="1"/>
</dbReference>
<evidence type="ECO:0000256" key="8">
    <source>
        <dbReference type="ARBA" id="ARBA00023154"/>
    </source>
</evidence>
<feature type="active site" description="Proton donor" evidence="13">
    <location>
        <position position="158"/>
    </location>
</feature>
<dbReference type="GO" id="GO:0005829">
    <property type="term" value="C:cytosol"/>
    <property type="evidence" value="ECO:0007669"/>
    <property type="project" value="TreeGrafter"/>
</dbReference>
<organism evidence="16 17">
    <name type="scientific">Alicyclobacillus mengziensis</name>
    <dbReference type="NCBI Taxonomy" id="2931921"/>
    <lineage>
        <taxon>Bacteria</taxon>
        <taxon>Bacillati</taxon>
        <taxon>Bacillota</taxon>
        <taxon>Bacilli</taxon>
        <taxon>Bacillales</taxon>
        <taxon>Alicyclobacillaceae</taxon>
        <taxon>Alicyclobacillus</taxon>
    </lineage>
</organism>
<dbReference type="PIRSF" id="PIRSF000161">
    <property type="entry name" value="DHPR"/>
    <property type="match status" value="1"/>
</dbReference>
<evidence type="ECO:0000256" key="10">
    <source>
        <dbReference type="ARBA" id="ARBA00038983"/>
    </source>
</evidence>
<comment type="catalytic activity">
    <reaction evidence="12 13">
        <text>(S)-2,3,4,5-tetrahydrodipicolinate + NAD(+) + H2O = (2S,4S)-4-hydroxy-2,3,4,5-tetrahydrodipicolinate + NADH + H(+)</text>
        <dbReference type="Rhea" id="RHEA:35323"/>
        <dbReference type="ChEBI" id="CHEBI:15377"/>
        <dbReference type="ChEBI" id="CHEBI:15378"/>
        <dbReference type="ChEBI" id="CHEBI:16845"/>
        <dbReference type="ChEBI" id="CHEBI:57540"/>
        <dbReference type="ChEBI" id="CHEBI:57945"/>
        <dbReference type="ChEBI" id="CHEBI:67139"/>
        <dbReference type="EC" id="1.17.1.8"/>
    </reaction>
</comment>
<evidence type="ECO:0000256" key="6">
    <source>
        <dbReference type="ARBA" id="ARBA00023002"/>
    </source>
</evidence>
<keyword evidence="8 13" id="KW-0457">Lysine biosynthesis</keyword>
<evidence type="ECO:0000256" key="9">
    <source>
        <dbReference type="ARBA" id="ARBA00037922"/>
    </source>
</evidence>
<evidence type="ECO:0000256" key="2">
    <source>
        <dbReference type="ARBA" id="ARBA00022490"/>
    </source>
</evidence>
<dbReference type="InterPro" id="IPR022664">
    <property type="entry name" value="DapB_N_CS"/>
</dbReference>
<feature type="active site" description="Proton donor/acceptor" evidence="13">
    <location>
        <position position="154"/>
    </location>
</feature>
<dbReference type="PANTHER" id="PTHR20836">
    <property type="entry name" value="DIHYDRODIPICOLINATE REDUCTASE"/>
    <property type="match status" value="1"/>
</dbReference>
<dbReference type="KEGG" id="afx:JZ786_14195"/>
<dbReference type="Pfam" id="PF05173">
    <property type="entry name" value="DapB_C"/>
    <property type="match status" value="1"/>
</dbReference>
<feature type="binding site" evidence="13">
    <location>
        <begin position="124"/>
        <end position="127"/>
    </location>
    <ligand>
        <name>NAD(+)</name>
        <dbReference type="ChEBI" id="CHEBI:57540"/>
    </ligand>
</feature>
<evidence type="ECO:0000259" key="15">
    <source>
        <dbReference type="Pfam" id="PF05173"/>
    </source>
</evidence>
<comment type="subcellular location">
    <subcellularLocation>
        <location evidence="13">Cytoplasm</location>
    </subcellularLocation>
</comment>
<reference evidence="16 17" key="1">
    <citation type="submission" date="2021-02" db="EMBL/GenBank/DDBJ databases">
        <title>Alicyclobacillus curvatus sp. nov. and Alicyclobacillus mengziensis sp. nov., two acidophilic bacteria isolated from acid mine drainage.</title>
        <authorList>
            <person name="Huang Y."/>
        </authorList>
    </citation>
    <scope>NUCLEOTIDE SEQUENCE [LARGE SCALE GENOMIC DNA]</scope>
    <source>
        <strain evidence="16 17">S30H14</strain>
    </source>
</reference>
<evidence type="ECO:0000313" key="17">
    <source>
        <dbReference type="Proteomes" id="UP000663505"/>
    </source>
</evidence>
<feature type="domain" description="Dihydrodipicolinate reductase C-terminal" evidence="15">
    <location>
        <begin position="130"/>
        <end position="272"/>
    </location>
</feature>
<comment type="function">
    <text evidence="13">Catalyzes the conversion of 4-hydroxy-tetrahydrodipicolinate (HTPA) to tetrahydrodipicolinate.</text>
</comment>
<dbReference type="SUPFAM" id="SSF55347">
    <property type="entry name" value="Glyceraldehyde-3-phosphate dehydrogenase-like, C-terminal domain"/>
    <property type="match status" value="1"/>
</dbReference>
<dbReference type="FunFam" id="3.30.360.10:FF:000009">
    <property type="entry name" value="4-hydroxy-tetrahydrodipicolinate reductase"/>
    <property type="match status" value="1"/>
</dbReference>
<evidence type="ECO:0000256" key="7">
    <source>
        <dbReference type="ARBA" id="ARBA00023027"/>
    </source>
</evidence>
<dbReference type="AlphaFoldDB" id="A0A9X7VW97"/>
<dbReference type="Proteomes" id="UP000663505">
    <property type="component" value="Chromosome"/>
</dbReference>
<keyword evidence="7 13" id="KW-0520">NAD</keyword>
<feature type="binding site" evidence="13">
    <location>
        <position position="155"/>
    </location>
    <ligand>
        <name>(S)-2,3,4,5-tetrahydrodipicolinate</name>
        <dbReference type="ChEBI" id="CHEBI:16845"/>
    </ligand>
</feature>
<comment type="pathway">
    <text evidence="9 13">Amino-acid biosynthesis; L-lysine biosynthesis via DAP pathway; (S)-tetrahydrodipicolinate from L-aspartate: step 4/4.</text>
</comment>
<feature type="binding site" evidence="13">
    <location>
        <begin position="164"/>
        <end position="165"/>
    </location>
    <ligand>
        <name>(S)-2,3,4,5-tetrahydrodipicolinate</name>
        <dbReference type="ChEBI" id="CHEBI:16845"/>
    </ligand>
</feature>
<gene>
    <name evidence="13" type="primary">dapB</name>
    <name evidence="16" type="ORF">JZ786_14195</name>
</gene>
<keyword evidence="3 13" id="KW-0028">Amino-acid biosynthesis</keyword>
<dbReference type="InterPro" id="IPR036291">
    <property type="entry name" value="NAD(P)-bd_dom_sf"/>
</dbReference>
<dbReference type="GO" id="GO:0050661">
    <property type="term" value="F:NADP binding"/>
    <property type="evidence" value="ECO:0007669"/>
    <property type="project" value="UniProtKB-UniRule"/>
</dbReference>
<dbReference type="HAMAP" id="MF_00102">
    <property type="entry name" value="DapB"/>
    <property type="match status" value="1"/>
</dbReference>
<comment type="caution">
    <text evidence="13">Lacks conserved residue(s) required for the propagation of feature annotation.</text>
</comment>
<name>A0A9X7VW97_9BACL</name>
<dbReference type="Pfam" id="PF01113">
    <property type="entry name" value="DapB_N"/>
    <property type="match status" value="1"/>
</dbReference>
<evidence type="ECO:0000256" key="4">
    <source>
        <dbReference type="ARBA" id="ARBA00022857"/>
    </source>
</evidence>
<comment type="subunit">
    <text evidence="13">Homotetramer.</text>
</comment>
<evidence type="ECO:0000256" key="12">
    <source>
        <dbReference type="ARBA" id="ARBA00049396"/>
    </source>
</evidence>
<keyword evidence="6 13" id="KW-0560">Oxidoreductase</keyword>
<dbReference type="Gene3D" id="3.40.50.720">
    <property type="entry name" value="NAD(P)-binding Rossmann-like Domain"/>
    <property type="match status" value="1"/>
</dbReference>
<keyword evidence="2 13" id="KW-0963">Cytoplasm</keyword>
<comment type="caution">
    <text evidence="13">Was originally thought to be a dihydrodipicolinate reductase (DHDPR), catalyzing the conversion of dihydrodipicolinate to tetrahydrodipicolinate. However, it was shown in E.coli that the substrate of the enzymatic reaction is not dihydrodipicolinate (DHDP) but in fact (2S,4S)-4-hydroxy-2,3,4,5-tetrahydrodipicolinic acid (HTPA), the product released by the DapA-catalyzed reaction.</text>
</comment>
<dbReference type="InterPro" id="IPR023940">
    <property type="entry name" value="DHDPR_bac"/>
</dbReference>